<reference evidence="17" key="1">
    <citation type="submission" date="2025-08" db="UniProtKB">
        <authorList>
            <consortium name="Ensembl"/>
        </authorList>
    </citation>
    <scope>IDENTIFICATION</scope>
</reference>
<feature type="transmembrane region" description="Helical" evidence="14">
    <location>
        <begin position="818"/>
        <end position="841"/>
    </location>
</feature>
<dbReference type="PANTHER" id="PTHR23220:SF118">
    <property type="entry name" value="INTEGRIN ALPHA-X"/>
    <property type="match status" value="1"/>
</dbReference>
<dbReference type="Gene3D" id="2.60.40.1460">
    <property type="entry name" value="Integrin domains. Chain A, domain 2"/>
    <property type="match status" value="1"/>
</dbReference>
<dbReference type="InterPro" id="IPR036465">
    <property type="entry name" value="vWFA_dom_sf"/>
</dbReference>
<dbReference type="PROSITE" id="PS00242">
    <property type="entry name" value="INTEGRIN_ALPHA"/>
    <property type="match status" value="1"/>
</dbReference>
<dbReference type="GeneTree" id="ENSGT00940000154838"/>
<keyword evidence="8 14" id="KW-0130">Cell adhesion</keyword>
<dbReference type="GO" id="GO:0098609">
    <property type="term" value="P:cell-cell adhesion"/>
    <property type="evidence" value="ECO:0007669"/>
    <property type="project" value="TreeGrafter"/>
</dbReference>
<dbReference type="PRINTS" id="PR00453">
    <property type="entry name" value="VWFADOMAIN"/>
</dbReference>
<dbReference type="InterPro" id="IPR013519">
    <property type="entry name" value="Int_alpha_beta-p"/>
</dbReference>
<comment type="similarity">
    <text evidence="2 14">Belongs to the integrin alpha chain family.</text>
</comment>
<dbReference type="GO" id="GO:0007160">
    <property type="term" value="P:cell-matrix adhesion"/>
    <property type="evidence" value="ECO:0007669"/>
    <property type="project" value="TreeGrafter"/>
</dbReference>
<dbReference type="GO" id="GO:0005178">
    <property type="term" value="F:integrin binding"/>
    <property type="evidence" value="ECO:0007669"/>
    <property type="project" value="TreeGrafter"/>
</dbReference>
<dbReference type="InterPro" id="IPR000413">
    <property type="entry name" value="Integrin_alpha"/>
</dbReference>
<keyword evidence="14" id="KW-1133">Transmembrane helix</keyword>
<evidence type="ECO:0000256" key="14">
    <source>
        <dbReference type="RuleBase" id="RU003762"/>
    </source>
</evidence>
<dbReference type="InterPro" id="IPR028994">
    <property type="entry name" value="Integrin_alpha_N"/>
</dbReference>
<keyword evidence="10 14" id="KW-0472">Membrane</keyword>
<dbReference type="Pfam" id="PF00357">
    <property type="entry name" value="Integrin_alpha"/>
    <property type="match status" value="1"/>
</dbReference>
<dbReference type="Proteomes" id="UP000694392">
    <property type="component" value="Unplaced"/>
</dbReference>
<keyword evidence="5" id="KW-0732">Signal</keyword>
<proteinExistence type="inferred from homology"/>
<evidence type="ECO:0000256" key="1">
    <source>
        <dbReference type="ARBA" id="ARBA00004479"/>
    </source>
</evidence>
<dbReference type="SUPFAM" id="SSF69318">
    <property type="entry name" value="Integrin alpha N-terminal domain"/>
    <property type="match status" value="1"/>
</dbReference>
<dbReference type="InterPro" id="IPR013517">
    <property type="entry name" value="FG-GAP"/>
</dbReference>
<evidence type="ECO:0000256" key="5">
    <source>
        <dbReference type="ARBA" id="ARBA00022729"/>
    </source>
</evidence>
<dbReference type="FunFam" id="1.20.5.930:FF:000004">
    <property type="entry name" value="Integrin subunit alpha M"/>
    <property type="match status" value="1"/>
</dbReference>
<dbReference type="PRINTS" id="PR01185">
    <property type="entry name" value="INTEGRINA"/>
</dbReference>
<dbReference type="InterPro" id="IPR018184">
    <property type="entry name" value="Integrin_alpha_C_CS"/>
</dbReference>
<feature type="compositionally biased region" description="Polar residues" evidence="15">
    <location>
        <begin position="867"/>
        <end position="876"/>
    </location>
</feature>
<dbReference type="GO" id="GO:0033627">
    <property type="term" value="P:cell adhesion mediated by integrin"/>
    <property type="evidence" value="ECO:0007669"/>
    <property type="project" value="TreeGrafter"/>
</dbReference>
<dbReference type="GO" id="GO:0009897">
    <property type="term" value="C:external side of plasma membrane"/>
    <property type="evidence" value="ECO:0007669"/>
    <property type="project" value="TreeGrafter"/>
</dbReference>
<evidence type="ECO:0000256" key="3">
    <source>
        <dbReference type="ARBA" id="ARBA00022692"/>
    </source>
</evidence>
<evidence type="ECO:0000256" key="13">
    <source>
        <dbReference type="PROSITE-ProRule" id="PRU00803"/>
    </source>
</evidence>
<dbReference type="InterPro" id="IPR048633">
    <property type="entry name" value="ITGAX-like_Ig_3"/>
</dbReference>
<evidence type="ECO:0000256" key="12">
    <source>
        <dbReference type="ARBA" id="ARBA00023180"/>
    </source>
</evidence>
<dbReference type="PANTHER" id="PTHR23220">
    <property type="entry name" value="INTEGRIN ALPHA"/>
    <property type="match status" value="1"/>
</dbReference>
<keyword evidence="12" id="KW-0325">Glycoprotein</keyword>
<reference evidence="17" key="2">
    <citation type="submission" date="2025-09" db="UniProtKB">
        <authorList>
            <consortium name="Ensembl"/>
        </authorList>
    </citation>
    <scope>IDENTIFICATION</scope>
</reference>
<evidence type="ECO:0000256" key="7">
    <source>
        <dbReference type="ARBA" id="ARBA00022837"/>
    </source>
</evidence>
<keyword evidence="3 14" id="KW-0812">Transmembrane</keyword>
<dbReference type="GO" id="GO:0008305">
    <property type="term" value="C:integrin complex"/>
    <property type="evidence" value="ECO:0007669"/>
    <property type="project" value="InterPro"/>
</dbReference>
<dbReference type="Gene3D" id="3.40.50.410">
    <property type="entry name" value="von Willebrand factor, type A domain"/>
    <property type="match status" value="1"/>
</dbReference>
<dbReference type="Pfam" id="PF00092">
    <property type="entry name" value="VWA"/>
    <property type="match status" value="1"/>
</dbReference>
<dbReference type="Gene3D" id="1.20.5.930">
    <property type="entry name" value="Bicelle-embedded integrin alpha(iib) transmembrane segment"/>
    <property type="match status" value="1"/>
</dbReference>
<evidence type="ECO:0000256" key="4">
    <source>
        <dbReference type="ARBA" id="ARBA00022723"/>
    </source>
</evidence>
<feature type="region of interest" description="Disordered" evidence="15">
    <location>
        <begin position="857"/>
        <end position="876"/>
    </location>
</feature>
<dbReference type="PROSITE" id="PS50234">
    <property type="entry name" value="VWFA"/>
    <property type="match status" value="1"/>
</dbReference>
<feature type="domain" description="VWFA" evidence="16">
    <location>
        <begin position="89"/>
        <end position="265"/>
    </location>
</feature>
<protein>
    <recommendedName>
        <fullName evidence="16">VWFA domain-containing protein</fullName>
    </recommendedName>
</protein>
<keyword evidence="9 14" id="KW-0401">Integrin</keyword>
<dbReference type="SUPFAM" id="SSF53300">
    <property type="entry name" value="vWA-like"/>
    <property type="match status" value="1"/>
</dbReference>
<dbReference type="Gene3D" id="2.130.10.130">
    <property type="entry name" value="Integrin alpha, N-terminal"/>
    <property type="match status" value="1"/>
</dbReference>
<keyword evidence="18" id="KW-1185">Reference proteome</keyword>
<organism evidence="17 18">
    <name type="scientific">Sphenodon punctatus</name>
    <name type="common">Tuatara</name>
    <name type="synonym">Hatteria punctata</name>
    <dbReference type="NCBI Taxonomy" id="8508"/>
    <lineage>
        <taxon>Eukaryota</taxon>
        <taxon>Metazoa</taxon>
        <taxon>Chordata</taxon>
        <taxon>Craniata</taxon>
        <taxon>Vertebrata</taxon>
        <taxon>Euteleostomi</taxon>
        <taxon>Lepidosauria</taxon>
        <taxon>Sphenodontia</taxon>
        <taxon>Sphenodontidae</taxon>
        <taxon>Sphenodon</taxon>
    </lineage>
</organism>
<dbReference type="FunFam" id="3.40.50.410:FF:000012">
    <property type="entry name" value="Integrin, alpha 10"/>
    <property type="match status" value="1"/>
</dbReference>
<accession>A0A8D0GSS6</accession>
<evidence type="ECO:0000256" key="11">
    <source>
        <dbReference type="ARBA" id="ARBA00023170"/>
    </source>
</evidence>
<feature type="repeat" description="FG-GAP" evidence="13">
    <location>
        <begin position="376"/>
        <end position="435"/>
    </location>
</feature>
<dbReference type="Gene3D" id="2.60.40.1530">
    <property type="entry name" value="ntegrin, alpha v. Chain A, domain 4"/>
    <property type="match status" value="1"/>
</dbReference>
<dbReference type="GO" id="GO:0007229">
    <property type="term" value="P:integrin-mediated signaling pathway"/>
    <property type="evidence" value="ECO:0007669"/>
    <property type="project" value="UniProtKB-KW"/>
</dbReference>
<dbReference type="Pfam" id="PF21520">
    <property type="entry name" value="ITGAX-like_Ig_3"/>
    <property type="match status" value="1"/>
</dbReference>
<keyword evidence="7" id="KW-0106">Calcium</keyword>
<dbReference type="GO" id="GO:0046872">
    <property type="term" value="F:metal ion binding"/>
    <property type="evidence" value="ECO:0007669"/>
    <property type="project" value="UniProtKB-KW"/>
</dbReference>
<dbReference type="PROSITE" id="PS51470">
    <property type="entry name" value="FG_GAP"/>
    <property type="match status" value="3"/>
</dbReference>
<keyword evidence="4" id="KW-0479">Metal-binding</keyword>
<comment type="subcellular location">
    <subcellularLocation>
        <location evidence="1 14">Membrane</location>
        <topology evidence="1 14">Single-pass type I membrane protein</topology>
    </subcellularLocation>
</comment>
<keyword evidence="11 14" id="KW-0675">Receptor</keyword>
<evidence type="ECO:0000256" key="8">
    <source>
        <dbReference type="ARBA" id="ARBA00022889"/>
    </source>
</evidence>
<evidence type="ECO:0000256" key="6">
    <source>
        <dbReference type="ARBA" id="ARBA00022737"/>
    </source>
</evidence>
<evidence type="ECO:0000256" key="10">
    <source>
        <dbReference type="ARBA" id="ARBA00023136"/>
    </source>
</evidence>
<evidence type="ECO:0000313" key="18">
    <source>
        <dbReference type="Proteomes" id="UP000694392"/>
    </source>
</evidence>
<sequence>MVRLIVGAPLQRGAVNEIGKIYKCSPSSGQCQEISIQSRGLPTLPATLLACGPTVHQACGKNLYMKGYCFLLDGPMDLNQSDAYCPSLDIVFLIDGSGSINSGDFRTMKTFISEVMKRFRNTDTQFALWQFSDRFKEHFNFNQFQTLRNPDDLLRGVSQLSGLTHTATAIQKVVKELFVPSKGSRHNAAKVLIVVTDGEKYGDPMSYQEATAEADKAGIIRYAIGVGNAFSSSVAKQELNDIASNPNHVFQVNDFNALRGIQDKLQEKIFAIEGTQSQNSSSFQLEMSQEGFSALLSPDSFVLGAVGAYDWSGGIFLNGISRTPTFLNASSANTDMKDAYLGYSVEAFSVQRKSGYVVGAPRYQHVGKVIVTLKYNKRASCQPPQIGSYFGATLCAVDLDRDTNTDLILIGAPMYHSEGAGGRVYVCPLRELSSCNTVLQGQTGQLLGRFGTSMAQMGDISGDRWTDVVIGAPLESDNQGAVYVFQGTQRSINPQYSQRIVGSQFPSGLRFFGQAVSGGTDLTGDGLTDVAVGAQGQVLLLRSRPVLQATISVSFTPSMISTSVFNCQGQEQQNQKASSARVCFTVVKGTKDMLGQAMGLGAGVVGFAPSYVPGPAHEPVPGRHWLLLPLTAPSAQSNRKALAIKCSSATSSRDEAERNSSCAVNHPIFWGGAEAFSPHVANPCFFQVKNLRERSIPVSLTLQFPVKLNGIRIWDPTHVALPEVPTSSCIIAQYPHILCTSGPCRESCSISSLRRQQPLEFTIKGNVSFAWLSQTQQQKVTLLSTAKIEYNQAKYTQKEGFTEQQVQTVVERIEVYNYLPMIIGASVGGLILLALITAALYKLGFFKRQYKQMMEKPVDEDTGGDGASQTCNTPNQ</sequence>
<keyword evidence="6" id="KW-0677">Repeat</keyword>
<dbReference type="Pfam" id="PF01839">
    <property type="entry name" value="FG-GAP"/>
    <property type="match status" value="3"/>
</dbReference>
<evidence type="ECO:0000256" key="9">
    <source>
        <dbReference type="ARBA" id="ARBA00023037"/>
    </source>
</evidence>
<dbReference type="SMART" id="SM00191">
    <property type="entry name" value="Int_alpha"/>
    <property type="match status" value="4"/>
</dbReference>
<evidence type="ECO:0000313" key="17">
    <source>
        <dbReference type="Ensembl" id="ENSSPUP00000010879.1"/>
    </source>
</evidence>
<dbReference type="InterPro" id="IPR002035">
    <property type="entry name" value="VWF_A"/>
</dbReference>
<evidence type="ECO:0000256" key="2">
    <source>
        <dbReference type="ARBA" id="ARBA00008054"/>
    </source>
</evidence>
<dbReference type="Ensembl" id="ENSSPUT00000011602.1">
    <property type="protein sequence ID" value="ENSSPUP00000010879.1"/>
    <property type="gene ID" value="ENSSPUG00000007830.1"/>
</dbReference>
<dbReference type="SMART" id="SM00327">
    <property type="entry name" value="VWA"/>
    <property type="match status" value="1"/>
</dbReference>
<feature type="repeat" description="FG-GAP" evidence="13">
    <location>
        <begin position="436"/>
        <end position="494"/>
    </location>
</feature>
<evidence type="ECO:0000256" key="15">
    <source>
        <dbReference type="SAM" id="MobiDB-lite"/>
    </source>
</evidence>
<evidence type="ECO:0000259" key="16">
    <source>
        <dbReference type="PROSITE" id="PS50234"/>
    </source>
</evidence>
<feature type="repeat" description="FG-GAP" evidence="13">
    <location>
        <begin position="498"/>
        <end position="558"/>
    </location>
</feature>
<name>A0A8D0GSS6_SPHPU</name>
<dbReference type="AlphaFoldDB" id="A0A8D0GSS6"/>